<sequence>MLQVISDPRRRMPLSCTRCLILGLVTLCLGVWGEVGNFSSCPQFFYKGHPPKGLGGEGCPQICQRYHNKYHFASLYHRERRTPLYSAYLFSAGGRKRPRNTWKYEPQLANSNAGPEMQPFPAGPVDQNVLESQAVPRDYFNSSYTKGHLSPNQHFREVQDKWATFTLTNIVPQKAGSNSGPWATLENTVHELLSDYCTGQAYIVTGVMPYASGRWIKNRVAVPEYLWSAYCCPSFNTSLPAHLSHAFPTYAAVGRNDPLSGEDIVPVNTHAKRSVRGYDVRRMPLRTMETYLQQRMGGPVSVFHSECSQENGGMR</sequence>
<dbReference type="AlphaFoldDB" id="A0A9D3PPN1"/>
<dbReference type="OrthoDB" id="69221at2759"/>
<dbReference type="SMART" id="SM00892">
    <property type="entry name" value="Endonuclease_NS"/>
    <property type="match status" value="1"/>
</dbReference>
<evidence type="ECO:0008006" key="6">
    <source>
        <dbReference type="Google" id="ProtNLM"/>
    </source>
</evidence>
<protein>
    <recommendedName>
        <fullName evidence="6">Endonuclease domain-containing 1 protein-like</fullName>
    </recommendedName>
</protein>
<dbReference type="PANTHER" id="PTHR21472:SF18">
    <property type="entry name" value="ENDONUCLEASE DOMAIN-CONTAINING 1 PROTEIN"/>
    <property type="match status" value="1"/>
</dbReference>
<dbReference type="GO" id="GO:0046872">
    <property type="term" value="F:metal ion binding"/>
    <property type="evidence" value="ECO:0007669"/>
    <property type="project" value="InterPro"/>
</dbReference>
<dbReference type="InterPro" id="IPR039015">
    <property type="entry name" value="ENDOD1"/>
</dbReference>
<evidence type="ECO:0000259" key="3">
    <source>
        <dbReference type="SMART" id="SM00892"/>
    </source>
</evidence>
<evidence type="ECO:0000313" key="4">
    <source>
        <dbReference type="EMBL" id="KAG7462064.1"/>
    </source>
</evidence>
<evidence type="ECO:0000256" key="1">
    <source>
        <dbReference type="SAM" id="SignalP"/>
    </source>
</evidence>
<dbReference type="PANTHER" id="PTHR21472">
    <property type="entry name" value="ENDONUCLEASE DOMAIN-CONTAINING 1 PROTEIN ENDOD1"/>
    <property type="match status" value="1"/>
</dbReference>
<feature type="signal peptide" evidence="1">
    <location>
        <begin position="1"/>
        <end position="33"/>
    </location>
</feature>
<dbReference type="Pfam" id="PF01223">
    <property type="entry name" value="Endonuclease_NS"/>
    <property type="match status" value="1"/>
</dbReference>
<keyword evidence="1" id="KW-0732">Signal</keyword>
<feature type="domain" description="DNA/RNA non-specific endonuclease/pyrophosphatase/phosphodiesterase" evidence="3">
    <location>
        <begin position="68"/>
        <end position="271"/>
    </location>
</feature>
<dbReference type="SMART" id="SM00477">
    <property type="entry name" value="NUC"/>
    <property type="match status" value="1"/>
</dbReference>
<dbReference type="GO" id="GO:0003676">
    <property type="term" value="F:nucleic acid binding"/>
    <property type="evidence" value="ECO:0007669"/>
    <property type="project" value="InterPro"/>
</dbReference>
<feature type="domain" description="ENPP1-3/EXOG-like endonuclease/phosphodiesterase" evidence="2">
    <location>
        <begin position="69"/>
        <end position="287"/>
    </location>
</feature>
<dbReference type="Proteomes" id="UP001046870">
    <property type="component" value="Chromosome 17"/>
</dbReference>
<dbReference type="GO" id="GO:0016787">
    <property type="term" value="F:hydrolase activity"/>
    <property type="evidence" value="ECO:0007669"/>
    <property type="project" value="InterPro"/>
</dbReference>
<reference evidence="4" key="1">
    <citation type="submission" date="2021-01" db="EMBL/GenBank/DDBJ databases">
        <authorList>
            <person name="Zahm M."/>
            <person name="Roques C."/>
            <person name="Cabau C."/>
            <person name="Klopp C."/>
            <person name="Donnadieu C."/>
            <person name="Jouanno E."/>
            <person name="Lampietro C."/>
            <person name="Louis A."/>
            <person name="Herpin A."/>
            <person name="Echchiki A."/>
            <person name="Berthelot C."/>
            <person name="Parey E."/>
            <person name="Roest-Crollius H."/>
            <person name="Braasch I."/>
            <person name="Postlethwait J."/>
            <person name="Bobe J."/>
            <person name="Montfort J."/>
            <person name="Bouchez O."/>
            <person name="Begum T."/>
            <person name="Mejri S."/>
            <person name="Adams A."/>
            <person name="Chen W.-J."/>
            <person name="Guiguen Y."/>
        </authorList>
    </citation>
    <scope>NUCLEOTIDE SEQUENCE</scope>
    <source>
        <strain evidence="4">YG-15Mar2019-1</strain>
        <tissue evidence="4">Brain</tissue>
    </source>
</reference>
<organism evidence="4 5">
    <name type="scientific">Megalops atlanticus</name>
    <name type="common">Tarpon</name>
    <name type="synonym">Clupea gigantea</name>
    <dbReference type="NCBI Taxonomy" id="7932"/>
    <lineage>
        <taxon>Eukaryota</taxon>
        <taxon>Metazoa</taxon>
        <taxon>Chordata</taxon>
        <taxon>Craniata</taxon>
        <taxon>Vertebrata</taxon>
        <taxon>Euteleostomi</taxon>
        <taxon>Actinopterygii</taxon>
        <taxon>Neopterygii</taxon>
        <taxon>Teleostei</taxon>
        <taxon>Elopiformes</taxon>
        <taxon>Megalopidae</taxon>
        <taxon>Megalops</taxon>
    </lineage>
</organism>
<feature type="chain" id="PRO_5038481618" description="Endonuclease domain-containing 1 protein-like" evidence="1">
    <location>
        <begin position="34"/>
        <end position="315"/>
    </location>
</feature>
<evidence type="ECO:0000313" key="5">
    <source>
        <dbReference type="Proteomes" id="UP001046870"/>
    </source>
</evidence>
<dbReference type="EMBL" id="JAFDVH010000017">
    <property type="protein sequence ID" value="KAG7462064.1"/>
    <property type="molecule type" value="Genomic_DNA"/>
</dbReference>
<dbReference type="SUPFAM" id="SSF54060">
    <property type="entry name" value="His-Me finger endonucleases"/>
    <property type="match status" value="1"/>
</dbReference>
<keyword evidence="5" id="KW-1185">Reference proteome</keyword>
<dbReference type="Gene3D" id="3.40.570.10">
    <property type="entry name" value="Extracellular Endonuclease, subunit A"/>
    <property type="match status" value="1"/>
</dbReference>
<dbReference type="InterPro" id="IPR044925">
    <property type="entry name" value="His-Me_finger_sf"/>
</dbReference>
<evidence type="ECO:0000259" key="2">
    <source>
        <dbReference type="SMART" id="SM00477"/>
    </source>
</evidence>
<comment type="caution">
    <text evidence="4">The sequence shown here is derived from an EMBL/GenBank/DDBJ whole genome shotgun (WGS) entry which is preliminary data.</text>
</comment>
<dbReference type="InterPro" id="IPR001604">
    <property type="entry name" value="Endo_G_ENPP1-like_dom"/>
</dbReference>
<dbReference type="InterPro" id="IPR044929">
    <property type="entry name" value="DNA/RNA_non-sp_Endonuclease_sf"/>
</dbReference>
<name>A0A9D3PPN1_MEGAT</name>
<accession>A0A9D3PPN1</accession>
<proteinExistence type="predicted"/>
<gene>
    <name evidence="4" type="ORF">MATL_G00198730</name>
</gene>
<dbReference type="InterPro" id="IPR020821">
    <property type="entry name" value="ENPP1-3/EXOG-like_nuc-like"/>
</dbReference>